<proteinExistence type="predicted"/>
<evidence type="ECO:0000256" key="1">
    <source>
        <dbReference type="SAM" id="MobiDB-lite"/>
    </source>
</evidence>
<keyword evidence="2" id="KW-0732">Signal</keyword>
<feature type="chain" id="PRO_5046275354" evidence="2">
    <location>
        <begin position="20"/>
        <end position="109"/>
    </location>
</feature>
<dbReference type="RefSeq" id="WP_320264142.1">
    <property type="nucleotide sequence ID" value="NZ_JAVIIX010000017.1"/>
</dbReference>
<comment type="caution">
    <text evidence="3">The sequence shown here is derived from an EMBL/GenBank/DDBJ whole genome shotgun (WGS) entry which is preliminary data.</text>
</comment>
<evidence type="ECO:0000313" key="4">
    <source>
        <dbReference type="Proteomes" id="UP001271780"/>
    </source>
</evidence>
<feature type="region of interest" description="Disordered" evidence="1">
    <location>
        <begin position="22"/>
        <end position="109"/>
    </location>
</feature>
<dbReference type="Proteomes" id="UP001271780">
    <property type="component" value="Unassembled WGS sequence"/>
</dbReference>
<name>A0ABU4XKR1_9HYPH</name>
<feature type="signal peptide" evidence="2">
    <location>
        <begin position="1"/>
        <end position="19"/>
    </location>
</feature>
<accession>A0ABU4XKR1</accession>
<protein>
    <submittedName>
        <fullName evidence="3">Uncharacterized protein</fullName>
    </submittedName>
</protein>
<reference evidence="3 4" key="1">
    <citation type="submission" date="2023-08" db="EMBL/GenBank/DDBJ databases">
        <title>Implementing the SeqCode for naming new Mesorhizobium species isolated from Vachellia karroo root nodules.</title>
        <authorList>
            <person name="Van Lill M."/>
        </authorList>
    </citation>
    <scope>NUCLEOTIDE SEQUENCE [LARGE SCALE GENOMIC DNA]</scope>
    <source>
        <strain evidence="3 4">VK23A</strain>
    </source>
</reference>
<evidence type="ECO:0000313" key="3">
    <source>
        <dbReference type="EMBL" id="MDX8475336.1"/>
    </source>
</evidence>
<gene>
    <name evidence="3" type="ORF">RFM27_24885</name>
</gene>
<organism evidence="3 4">
    <name type="scientific">Mesorhizobium dulcispinae</name>
    <dbReference type="NCBI Taxonomy" id="3072316"/>
    <lineage>
        <taxon>Bacteria</taxon>
        <taxon>Pseudomonadati</taxon>
        <taxon>Pseudomonadota</taxon>
        <taxon>Alphaproteobacteria</taxon>
        <taxon>Hyphomicrobiales</taxon>
        <taxon>Phyllobacteriaceae</taxon>
        <taxon>Mesorhizobium</taxon>
    </lineage>
</organism>
<evidence type="ECO:0000256" key="2">
    <source>
        <dbReference type="SAM" id="SignalP"/>
    </source>
</evidence>
<keyword evidence="4" id="KW-1185">Reference proteome</keyword>
<dbReference type="EMBL" id="JAVIIZ010000018">
    <property type="protein sequence ID" value="MDX8475336.1"/>
    <property type="molecule type" value="Genomic_DNA"/>
</dbReference>
<sequence>MKKRLLGFTIVLMSGPMLGMTAAAQTQPENPQIEDCQVKPDDNATPKQNGEQPKAQADDLSNNLTASLAPCGGVLKPPPTGDKNATVPPSNTSQMPVIKPGEVPPQTSK</sequence>